<dbReference type="EMBL" id="CP011117">
    <property type="protein sequence ID" value="AKA86370.1"/>
    <property type="molecule type" value="Genomic_DNA"/>
</dbReference>
<proteinExistence type="predicted"/>
<dbReference type="Pfam" id="PF19268">
    <property type="entry name" value="CIS_TMP"/>
    <property type="match status" value="1"/>
</dbReference>
<gene>
    <name evidence="1" type="ORF">VO64_5824</name>
</gene>
<organism evidence="1 2">
    <name type="scientific">Pseudomonas synxantha</name>
    <dbReference type="NCBI Taxonomy" id="47883"/>
    <lineage>
        <taxon>Bacteria</taxon>
        <taxon>Pseudomonadati</taxon>
        <taxon>Pseudomonadota</taxon>
        <taxon>Gammaproteobacteria</taxon>
        <taxon>Pseudomonadales</taxon>
        <taxon>Pseudomonadaceae</taxon>
        <taxon>Pseudomonas</taxon>
    </lineage>
</organism>
<accession>A0AAU8TVI1</accession>
<name>A0AAU8TVI1_9PSED</name>
<dbReference type="Proteomes" id="UP000033099">
    <property type="component" value="Chromosome"/>
</dbReference>
<reference evidence="1 2" key="1">
    <citation type="journal article" date="2015" name="Genome Announc.">
        <title>Complete Genome Sequence of Biocontrol Strain Pseudomonas fluorescens LBUM223.</title>
        <authorList>
            <person name="Roquigny R."/>
            <person name="Arseneault T."/>
            <person name="Gadkar V.J."/>
            <person name="Novinscak A."/>
            <person name="Joly D.L."/>
            <person name="Filion M."/>
        </authorList>
    </citation>
    <scope>NUCLEOTIDE SEQUENCE [LARGE SCALE GENOMIC DNA]</scope>
    <source>
        <strain evidence="1 2">LBUM223</strain>
    </source>
</reference>
<evidence type="ECO:0000313" key="2">
    <source>
        <dbReference type="Proteomes" id="UP000033099"/>
    </source>
</evidence>
<protein>
    <submittedName>
        <fullName evidence="1">Uncharacterized protein</fullName>
    </submittedName>
</protein>
<evidence type="ECO:0000313" key="1">
    <source>
        <dbReference type="EMBL" id="AKA86370.1"/>
    </source>
</evidence>
<sequence length="607" mass="67502">MRRRTKRELIVCKCLRMAVNITRLRIILRTQHSQAQPLQQRCSEWFYRDFRSQLDRCLGQVEQEAPGALVLDTLRLDLGDIYADRFEQELSKRAIDALARELALHVSLIKDDAATSRKGAEEGDVNVAESMPNALNLTARQMDQTPDDGLKLLLNYLDTGRLRSPQAWLPPGNPNAWMHTQLDAWESCGVAWQGRIELAWRCIGFMGSGRLAATFNQSVLARLSRWLLTAVPTATVASLSESQAAQWLPLAAAFTLRYDTTTGQVLRERLRQLGWPASSMHGASSLLPEGSLQIGSMITTAAHIGLRTDVPERWGNQLSSPTLREGIADGPLSVLGRSILLTPPLAETTRLALQLLLRQWAPLARPQHSDAQCLRSLLQAAVYDVPKTTRTRESLVAPARIQSPSSEQVDAAASAATQLPELRRRSTSVFPEIDEKVGLVFHGAGIVLLWPVLTGLFEALSLINESEFIDDHAQRRAVMVLDALVWGDGALAPWRLEEFCYWCGLLTSQGVNHPSVWEKVDSDTQTQLDEWLLKVLVQVPALDGFDAPAIRALFLQRSGQLEASESPAHLTVDAQAQDILLRDCPWPLSHLTLPWLPQVITIKWLTI</sequence>
<dbReference type="InterPro" id="IPR045538">
    <property type="entry name" value="CIS_TMP"/>
</dbReference>
<dbReference type="AlphaFoldDB" id="A0AAU8TVI1"/>
<dbReference type="KEGG" id="pfb:VO64_5824"/>
<dbReference type="RefSeq" id="WP_046072382.1">
    <property type="nucleotide sequence ID" value="NZ_CP011117.2"/>
</dbReference>